<organism evidence="1 2">
    <name type="scientific">Biostraticola tofi</name>
    <dbReference type="NCBI Taxonomy" id="466109"/>
    <lineage>
        <taxon>Bacteria</taxon>
        <taxon>Pseudomonadati</taxon>
        <taxon>Pseudomonadota</taxon>
        <taxon>Gammaproteobacteria</taxon>
        <taxon>Enterobacterales</taxon>
        <taxon>Bruguierivoracaceae</taxon>
        <taxon>Biostraticola</taxon>
    </lineage>
</organism>
<dbReference type="OrthoDB" id="9791759at2"/>
<dbReference type="PANTHER" id="PTHR36448">
    <property type="entry name" value="BLR7373 PROTEIN"/>
    <property type="match status" value="1"/>
</dbReference>
<dbReference type="InterPro" id="IPR014710">
    <property type="entry name" value="RmlC-like_jellyroll"/>
</dbReference>
<dbReference type="Gene3D" id="2.60.120.10">
    <property type="entry name" value="Jelly Rolls"/>
    <property type="match status" value="1"/>
</dbReference>
<dbReference type="EMBL" id="SMCR01000005">
    <property type="protein sequence ID" value="TCV95516.1"/>
    <property type="molecule type" value="Genomic_DNA"/>
</dbReference>
<sequence length="172" mass="18836">MKVETLLLNDADGGVPNSPLPLVIYRRVLPAATTDAAAWFERHFAENDWPAQWRFGIYPYTHFHSDAHELLGVFAGQAKIQFGGENGPVIEIAYGDAVLIPAGVGHKAIDNSRDFEAVGAYPPGVSADLCRDEPEKLHQRQQRLAKVSVPAHDPITGDHGGITTLWHNPRQA</sequence>
<dbReference type="PANTHER" id="PTHR36448:SF2">
    <property type="entry name" value="CUPIN TYPE-1 DOMAIN-CONTAINING PROTEIN"/>
    <property type="match status" value="1"/>
</dbReference>
<dbReference type="CDD" id="cd02219">
    <property type="entry name" value="cupin_YjlB-like"/>
    <property type="match status" value="1"/>
</dbReference>
<dbReference type="InterPro" id="IPR014500">
    <property type="entry name" value="UCP019307_cupin"/>
</dbReference>
<dbReference type="RefSeq" id="WP_131865621.1">
    <property type="nucleotide sequence ID" value="NZ_SMCR01000005.1"/>
</dbReference>
<dbReference type="InterPro" id="IPR011051">
    <property type="entry name" value="RmlC_Cupin_sf"/>
</dbReference>
<proteinExistence type="predicted"/>
<name>A0A4R3YSW9_9GAMM</name>
<dbReference type="InterPro" id="IPR047121">
    <property type="entry name" value="YjiB-like"/>
</dbReference>
<gene>
    <name evidence="1" type="ORF">EDC52_105118</name>
</gene>
<comment type="caution">
    <text evidence="1">The sequence shown here is derived from an EMBL/GenBank/DDBJ whole genome shotgun (WGS) entry which is preliminary data.</text>
</comment>
<dbReference type="AlphaFoldDB" id="A0A4R3YSW9"/>
<evidence type="ECO:0000313" key="2">
    <source>
        <dbReference type="Proteomes" id="UP000295719"/>
    </source>
</evidence>
<dbReference type="SUPFAM" id="SSF51182">
    <property type="entry name" value="RmlC-like cupins"/>
    <property type="match status" value="1"/>
</dbReference>
<evidence type="ECO:0000313" key="1">
    <source>
        <dbReference type="EMBL" id="TCV95516.1"/>
    </source>
</evidence>
<dbReference type="Proteomes" id="UP000295719">
    <property type="component" value="Unassembled WGS sequence"/>
</dbReference>
<accession>A0A4R3YSW9</accession>
<dbReference type="PIRSF" id="PIRSF019307">
    <property type="entry name" value="UCP019307"/>
    <property type="match status" value="1"/>
</dbReference>
<keyword evidence="2" id="KW-1185">Reference proteome</keyword>
<reference evidence="1 2" key="1">
    <citation type="submission" date="2019-03" db="EMBL/GenBank/DDBJ databases">
        <title>Genomic Encyclopedia of Type Strains, Phase IV (KMG-IV): sequencing the most valuable type-strain genomes for metagenomic binning, comparative biology and taxonomic classification.</title>
        <authorList>
            <person name="Goeker M."/>
        </authorList>
    </citation>
    <scope>NUCLEOTIDE SEQUENCE [LARGE SCALE GENOMIC DNA]</scope>
    <source>
        <strain evidence="1 2">DSM 19580</strain>
    </source>
</reference>
<protein>
    <submittedName>
        <fullName evidence="1">Uncharacterized protein YjlB</fullName>
    </submittedName>
</protein>